<protein>
    <recommendedName>
        <fullName evidence="11">Elongation of very long chain fatty acids protein</fullName>
        <ecNumber evidence="11">2.3.1.199</ecNumber>
    </recommendedName>
    <alternativeName>
        <fullName evidence="11">Very-long-chain 3-oxoacyl-CoA synthase</fullName>
    </alternativeName>
</protein>
<organism evidence="13">
    <name type="scientific">Strongyloides stercoralis</name>
    <name type="common">Threadworm</name>
    <dbReference type="NCBI Taxonomy" id="6248"/>
    <lineage>
        <taxon>Eukaryota</taxon>
        <taxon>Metazoa</taxon>
        <taxon>Ecdysozoa</taxon>
        <taxon>Nematoda</taxon>
        <taxon>Chromadorea</taxon>
        <taxon>Rhabditida</taxon>
        <taxon>Tylenchina</taxon>
        <taxon>Panagrolaimomorpha</taxon>
        <taxon>Strongyloidoidea</taxon>
        <taxon>Strongyloididae</taxon>
        <taxon>Strongyloides</taxon>
    </lineage>
</organism>
<dbReference type="Proteomes" id="UP000035681">
    <property type="component" value="Unplaced"/>
</dbReference>
<feature type="transmembrane region" description="Helical" evidence="11">
    <location>
        <begin position="179"/>
        <end position="197"/>
    </location>
</feature>
<accession>A0A0K0E7J6</accession>
<dbReference type="PANTHER" id="PTHR11157:SF26">
    <property type="entry name" value="ELONGATION OF LONG CHAIN FATTY ACIDS PROTEIN 1"/>
    <property type="match status" value="1"/>
</dbReference>
<dbReference type="InterPro" id="IPR030457">
    <property type="entry name" value="ELO_CS"/>
</dbReference>
<keyword evidence="9 11" id="KW-0472">Membrane</keyword>
<dbReference type="EC" id="2.3.1.199" evidence="11"/>
<keyword evidence="6 11" id="KW-0276">Fatty acid metabolism</keyword>
<evidence type="ECO:0000256" key="3">
    <source>
        <dbReference type="ARBA" id="ARBA00022516"/>
    </source>
</evidence>
<comment type="pathway">
    <text evidence="2">Lipid metabolism; fatty acid biosynthesis.</text>
</comment>
<evidence type="ECO:0000256" key="4">
    <source>
        <dbReference type="ARBA" id="ARBA00022679"/>
    </source>
</evidence>
<dbReference type="UniPathway" id="UPA00094"/>
<evidence type="ECO:0000256" key="6">
    <source>
        <dbReference type="ARBA" id="ARBA00022832"/>
    </source>
</evidence>
<reference evidence="13" key="1">
    <citation type="submission" date="2015-08" db="UniProtKB">
        <authorList>
            <consortium name="WormBaseParasite"/>
        </authorList>
    </citation>
    <scope>IDENTIFICATION</scope>
</reference>
<evidence type="ECO:0000256" key="2">
    <source>
        <dbReference type="ARBA" id="ARBA00005194"/>
    </source>
</evidence>
<name>A0A0K0E7J6_STRER</name>
<dbReference type="PANTHER" id="PTHR11157">
    <property type="entry name" value="FATTY ACID ACYL TRANSFERASE-RELATED"/>
    <property type="match status" value="1"/>
</dbReference>
<evidence type="ECO:0000256" key="9">
    <source>
        <dbReference type="ARBA" id="ARBA00023136"/>
    </source>
</evidence>
<dbReference type="GO" id="GO:0005789">
    <property type="term" value="C:endoplasmic reticulum membrane"/>
    <property type="evidence" value="ECO:0007669"/>
    <property type="project" value="TreeGrafter"/>
</dbReference>
<dbReference type="Pfam" id="PF01151">
    <property type="entry name" value="ELO"/>
    <property type="match status" value="1"/>
</dbReference>
<dbReference type="GO" id="GO:0009922">
    <property type="term" value="F:fatty acid elongase activity"/>
    <property type="evidence" value="ECO:0007669"/>
    <property type="project" value="UniProtKB-EC"/>
</dbReference>
<keyword evidence="12" id="KW-1185">Reference proteome</keyword>
<evidence type="ECO:0000256" key="8">
    <source>
        <dbReference type="ARBA" id="ARBA00023098"/>
    </source>
</evidence>
<feature type="transmembrane region" description="Helical" evidence="11">
    <location>
        <begin position="209"/>
        <end position="230"/>
    </location>
</feature>
<proteinExistence type="inferred from homology"/>
<evidence type="ECO:0000313" key="13">
    <source>
        <dbReference type="WBParaSite" id="SSTP_0000547200.1"/>
    </source>
</evidence>
<keyword evidence="4 11" id="KW-0808">Transferase</keyword>
<dbReference type="PROSITE" id="PS01188">
    <property type="entry name" value="ELO"/>
    <property type="match status" value="1"/>
</dbReference>
<evidence type="ECO:0000256" key="11">
    <source>
        <dbReference type="RuleBase" id="RU361115"/>
    </source>
</evidence>
<evidence type="ECO:0000256" key="5">
    <source>
        <dbReference type="ARBA" id="ARBA00022692"/>
    </source>
</evidence>
<feature type="transmembrane region" description="Helical" evidence="11">
    <location>
        <begin position="46"/>
        <end position="63"/>
    </location>
</feature>
<evidence type="ECO:0000313" key="12">
    <source>
        <dbReference type="Proteomes" id="UP000035681"/>
    </source>
</evidence>
<keyword evidence="10 11" id="KW-0275">Fatty acid biosynthesis</keyword>
<keyword evidence="3 11" id="KW-0444">Lipid biosynthesis</keyword>
<dbReference type="AlphaFoldDB" id="A0A0K0E7J6"/>
<evidence type="ECO:0000256" key="10">
    <source>
        <dbReference type="ARBA" id="ARBA00023160"/>
    </source>
</evidence>
<dbReference type="GO" id="GO:0019367">
    <property type="term" value="P:fatty acid elongation, saturated fatty acid"/>
    <property type="evidence" value="ECO:0007669"/>
    <property type="project" value="TreeGrafter"/>
</dbReference>
<feature type="transmembrane region" description="Helical" evidence="11">
    <location>
        <begin position="155"/>
        <end position="173"/>
    </location>
</feature>
<dbReference type="GO" id="GO:0030148">
    <property type="term" value="P:sphingolipid biosynthetic process"/>
    <property type="evidence" value="ECO:0007669"/>
    <property type="project" value="TreeGrafter"/>
</dbReference>
<keyword evidence="8 11" id="KW-0443">Lipid metabolism</keyword>
<dbReference type="InterPro" id="IPR002076">
    <property type="entry name" value="ELO_fam"/>
</dbReference>
<comment type="similarity">
    <text evidence="11">Belongs to the ELO family.</text>
</comment>
<dbReference type="STRING" id="6248.A0A0K0E7J6"/>
<evidence type="ECO:0000256" key="1">
    <source>
        <dbReference type="ARBA" id="ARBA00004141"/>
    </source>
</evidence>
<keyword evidence="5 11" id="KW-0812">Transmembrane</keyword>
<keyword evidence="7 11" id="KW-1133">Transmembrane helix</keyword>
<comment type="catalytic activity">
    <reaction evidence="11">
        <text>a very-long-chain acyl-CoA + malonyl-CoA + H(+) = a very-long-chain 3-oxoacyl-CoA + CO2 + CoA</text>
        <dbReference type="Rhea" id="RHEA:32727"/>
        <dbReference type="ChEBI" id="CHEBI:15378"/>
        <dbReference type="ChEBI" id="CHEBI:16526"/>
        <dbReference type="ChEBI" id="CHEBI:57287"/>
        <dbReference type="ChEBI" id="CHEBI:57384"/>
        <dbReference type="ChEBI" id="CHEBI:90725"/>
        <dbReference type="ChEBI" id="CHEBI:90736"/>
        <dbReference type="EC" id="2.3.1.199"/>
    </reaction>
</comment>
<evidence type="ECO:0000256" key="7">
    <source>
        <dbReference type="ARBA" id="ARBA00022989"/>
    </source>
</evidence>
<comment type="subcellular location">
    <subcellularLocation>
        <location evidence="1">Membrane</location>
        <topology evidence="1">Multi-pass membrane protein</topology>
    </subcellularLocation>
</comment>
<feature type="transmembrane region" description="Helical" evidence="11">
    <location>
        <begin position="75"/>
        <end position="98"/>
    </location>
</feature>
<sequence length="288" mass="34264">MKSNSLYNIFSKVLSLPKFDGEEFQRLLTSPKFSKIDSLKWTEERIPFVIQTIVIYLVSIFTLQKVMKNYEAFKLNIPLAIWNLFLSVYSTITVYYLYNDFFGSIMKYGIIDSWCVLGDYDKGITGYYVWLFTISKLFELIDTFFIVLRKKPLRFIHWYHHIVTLIFIFLTYIQISAFVRWGIFLNASVHSVMYFYYFMRTLNIKVNKFIPIIITSLQILQFIISCGGLINITYKHFFTKDICHTNTFILLFAASMDFSYLFLFINFFIHSYFKKSNTLKGSKKVKQN</sequence>
<dbReference type="WBParaSite" id="SSTP_0000547200.1">
    <property type="protein sequence ID" value="SSTP_0000547200.1"/>
    <property type="gene ID" value="SSTP_0000547200"/>
</dbReference>
<dbReference type="GO" id="GO:0034625">
    <property type="term" value="P:fatty acid elongation, monounsaturated fatty acid"/>
    <property type="evidence" value="ECO:0007669"/>
    <property type="project" value="TreeGrafter"/>
</dbReference>
<dbReference type="GO" id="GO:0042761">
    <property type="term" value="P:very long-chain fatty acid biosynthetic process"/>
    <property type="evidence" value="ECO:0007669"/>
    <property type="project" value="TreeGrafter"/>
</dbReference>
<dbReference type="GO" id="GO:0034626">
    <property type="term" value="P:fatty acid elongation, polyunsaturated fatty acid"/>
    <property type="evidence" value="ECO:0007669"/>
    <property type="project" value="TreeGrafter"/>
</dbReference>
<dbReference type="WBParaSite" id="TCONS_00001666.p1">
    <property type="protein sequence ID" value="TCONS_00001666.p1"/>
    <property type="gene ID" value="XLOC_001543"/>
</dbReference>
<feature type="transmembrane region" description="Helical" evidence="11">
    <location>
        <begin position="250"/>
        <end position="273"/>
    </location>
</feature>
<feature type="transmembrane region" description="Helical" evidence="11">
    <location>
        <begin position="127"/>
        <end position="148"/>
    </location>
</feature>